<feature type="region of interest" description="Disordered" evidence="1">
    <location>
        <begin position="58"/>
        <end position="106"/>
    </location>
</feature>
<accession>A0A6A4GTB8</accession>
<dbReference type="EMBL" id="ML769745">
    <property type="protein sequence ID" value="KAE9388407.1"/>
    <property type="molecule type" value="Genomic_DNA"/>
</dbReference>
<feature type="compositionally biased region" description="Polar residues" evidence="1">
    <location>
        <begin position="76"/>
        <end position="94"/>
    </location>
</feature>
<keyword evidence="3" id="KW-1185">Reference proteome</keyword>
<name>A0A6A4GTB8_9AGAR</name>
<organism evidence="2 3">
    <name type="scientific">Gymnopus androsaceus JB14</name>
    <dbReference type="NCBI Taxonomy" id="1447944"/>
    <lineage>
        <taxon>Eukaryota</taxon>
        <taxon>Fungi</taxon>
        <taxon>Dikarya</taxon>
        <taxon>Basidiomycota</taxon>
        <taxon>Agaricomycotina</taxon>
        <taxon>Agaricomycetes</taxon>
        <taxon>Agaricomycetidae</taxon>
        <taxon>Agaricales</taxon>
        <taxon>Marasmiineae</taxon>
        <taxon>Omphalotaceae</taxon>
        <taxon>Gymnopus</taxon>
    </lineage>
</organism>
<evidence type="ECO:0000256" key="1">
    <source>
        <dbReference type="SAM" id="MobiDB-lite"/>
    </source>
</evidence>
<evidence type="ECO:0000313" key="3">
    <source>
        <dbReference type="Proteomes" id="UP000799118"/>
    </source>
</evidence>
<evidence type="ECO:0000313" key="2">
    <source>
        <dbReference type="EMBL" id="KAE9388407.1"/>
    </source>
</evidence>
<reference evidence="2" key="1">
    <citation type="journal article" date="2019" name="Environ. Microbiol.">
        <title>Fungal ecological strategies reflected in gene transcription - a case study of two litter decomposers.</title>
        <authorList>
            <person name="Barbi F."/>
            <person name="Kohler A."/>
            <person name="Barry K."/>
            <person name="Baskaran P."/>
            <person name="Daum C."/>
            <person name="Fauchery L."/>
            <person name="Ihrmark K."/>
            <person name="Kuo A."/>
            <person name="LaButti K."/>
            <person name="Lipzen A."/>
            <person name="Morin E."/>
            <person name="Grigoriev I.V."/>
            <person name="Henrissat B."/>
            <person name="Lindahl B."/>
            <person name="Martin F."/>
        </authorList>
    </citation>
    <scope>NUCLEOTIDE SEQUENCE</scope>
    <source>
        <strain evidence="2">JB14</strain>
    </source>
</reference>
<dbReference type="Proteomes" id="UP000799118">
    <property type="component" value="Unassembled WGS sequence"/>
</dbReference>
<feature type="compositionally biased region" description="Basic and acidic residues" evidence="1">
    <location>
        <begin position="191"/>
        <end position="200"/>
    </location>
</feature>
<gene>
    <name evidence="2" type="ORF">BT96DRAFT_1004200</name>
</gene>
<feature type="compositionally biased region" description="Polar residues" evidence="1">
    <location>
        <begin position="160"/>
        <end position="169"/>
    </location>
</feature>
<dbReference type="AlphaFoldDB" id="A0A6A4GTB8"/>
<proteinExistence type="predicted"/>
<protein>
    <submittedName>
        <fullName evidence="2">Uncharacterized protein</fullName>
    </submittedName>
</protein>
<sequence>MLQQQPILHFTKFHGNCPFHSHETHPECPNSPTTSEASVTEALMVEFYLPTATLAPPTLMDSGPSNSDAALVEPNNEGNLGNRHTLSRSPTHSLNGEEDPLHPGFFIEGPRFPFDPIPLNEQANAATRTPFGSHTGTTGRNGTSGGVPPSAGFPLHANPGGQSAGTSQMAPPRTGLTVCFDQAMSGGGSDLQDRSQESSRRQRSLSPRQDKPQPD</sequence>
<feature type="compositionally biased region" description="Low complexity" evidence="1">
    <location>
        <begin position="132"/>
        <end position="141"/>
    </location>
</feature>
<feature type="region of interest" description="Disordered" evidence="1">
    <location>
        <begin position="127"/>
        <end position="215"/>
    </location>
</feature>